<dbReference type="eggNOG" id="COG0625">
    <property type="taxonomic scope" value="Bacteria"/>
</dbReference>
<dbReference type="InterPro" id="IPR036249">
    <property type="entry name" value="Thioredoxin-like_sf"/>
</dbReference>
<keyword evidence="4" id="KW-1185">Reference proteome</keyword>
<dbReference type="InterPro" id="IPR004045">
    <property type="entry name" value="Glutathione_S-Trfase_N"/>
</dbReference>
<dbReference type="EMBL" id="AAYA01000006">
    <property type="protein sequence ID" value="EBA08185.1"/>
    <property type="molecule type" value="Genomic_DNA"/>
</dbReference>
<proteinExistence type="predicted"/>
<dbReference type="CDD" id="cd03046">
    <property type="entry name" value="GST_N_GTT1_like"/>
    <property type="match status" value="1"/>
</dbReference>
<dbReference type="PROSITE" id="PS50405">
    <property type="entry name" value="GST_CTER"/>
    <property type="match status" value="1"/>
</dbReference>
<feature type="domain" description="GST C-terminal" evidence="2">
    <location>
        <begin position="81"/>
        <end position="195"/>
    </location>
</feature>
<name>A3K3S1_SAGS3</name>
<reference evidence="3 4" key="1">
    <citation type="submission" date="2006-06" db="EMBL/GenBank/DDBJ databases">
        <authorList>
            <person name="Moran M.A."/>
            <person name="Ferriera S."/>
            <person name="Johnson J."/>
            <person name="Kravitz S."/>
            <person name="Beeson K."/>
            <person name="Sutton G."/>
            <person name="Rogers Y.-H."/>
            <person name="Friedman R."/>
            <person name="Frazier M."/>
            <person name="Venter J.C."/>
        </authorList>
    </citation>
    <scope>NUCLEOTIDE SEQUENCE [LARGE SCALE GENOMIC DNA]</scope>
    <source>
        <strain evidence="3 4">E-37</strain>
    </source>
</reference>
<dbReference type="Pfam" id="PF13409">
    <property type="entry name" value="GST_N_2"/>
    <property type="match status" value="1"/>
</dbReference>
<evidence type="ECO:0000259" key="2">
    <source>
        <dbReference type="PROSITE" id="PS50405"/>
    </source>
</evidence>
<dbReference type="InterPro" id="IPR004046">
    <property type="entry name" value="GST_C"/>
</dbReference>
<dbReference type="InterPro" id="IPR036282">
    <property type="entry name" value="Glutathione-S-Trfase_C_sf"/>
</dbReference>
<dbReference type="AlphaFoldDB" id="A3K3S1"/>
<organism evidence="3 4">
    <name type="scientific">Sagittula stellata (strain ATCC 700073 / DSM 11524 / E-37)</name>
    <dbReference type="NCBI Taxonomy" id="388399"/>
    <lineage>
        <taxon>Bacteria</taxon>
        <taxon>Pseudomonadati</taxon>
        <taxon>Pseudomonadota</taxon>
        <taxon>Alphaproteobacteria</taxon>
        <taxon>Rhodobacterales</taxon>
        <taxon>Roseobacteraceae</taxon>
        <taxon>Sagittula</taxon>
    </lineage>
</organism>
<accession>A3K3S1</accession>
<evidence type="ECO:0000313" key="4">
    <source>
        <dbReference type="Proteomes" id="UP000005713"/>
    </source>
</evidence>
<dbReference type="SUPFAM" id="SSF52833">
    <property type="entry name" value="Thioredoxin-like"/>
    <property type="match status" value="1"/>
</dbReference>
<dbReference type="Gene3D" id="1.20.1050.10">
    <property type="match status" value="1"/>
</dbReference>
<dbReference type="Pfam" id="PF00043">
    <property type="entry name" value="GST_C"/>
    <property type="match status" value="1"/>
</dbReference>
<feature type="domain" description="GST N-terminal" evidence="1">
    <location>
        <begin position="1"/>
        <end position="75"/>
    </location>
</feature>
<dbReference type="PANTHER" id="PTHR44051:SF8">
    <property type="entry name" value="GLUTATHIONE S-TRANSFERASE GSTA"/>
    <property type="match status" value="1"/>
</dbReference>
<dbReference type="SUPFAM" id="SSF47616">
    <property type="entry name" value="GST C-terminal domain-like"/>
    <property type="match status" value="1"/>
</dbReference>
<dbReference type="PANTHER" id="PTHR44051">
    <property type="entry name" value="GLUTATHIONE S-TRANSFERASE-RELATED"/>
    <property type="match status" value="1"/>
</dbReference>
<dbReference type="InterPro" id="IPR010987">
    <property type="entry name" value="Glutathione-S-Trfase_C-like"/>
</dbReference>
<gene>
    <name evidence="3" type="ORF">SSE37_11594</name>
</gene>
<comment type="caution">
    <text evidence="3">The sequence shown here is derived from an EMBL/GenBank/DDBJ whole genome shotgun (WGS) entry which is preliminary data.</text>
</comment>
<sequence length="195" mass="21155">MSRSSRIVTLIEELGAEDAVAVRTVNITRADGSGGPDAGNPHPEKKVPALDHDGTVIVESIAIAQHLCELFPDAGMLPPSGTPDRAKCLEWLAWYAGVVEPVVVAKFLNIENPGFRSNFRGWQEVVDRLSSALKAREYLVGDSFSVADLIVSSLFRWMPDLVPDDAGIRGWVERCNARPASQNTMARDSALATVE</sequence>
<evidence type="ECO:0000259" key="1">
    <source>
        <dbReference type="PROSITE" id="PS50404"/>
    </source>
</evidence>
<evidence type="ECO:0000313" key="3">
    <source>
        <dbReference type="EMBL" id="EBA08185.1"/>
    </source>
</evidence>
<dbReference type="PROSITE" id="PS50404">
    <property type="entry name" value="GST_NTER"/>
    <property type="match status" value="1"/>
</dbReference>
<keyword evidence="3" id="KW-0808">Transferase</keyword>
<dbReference type="InterPro" id="IPR040079">
    <property type="entry name" value="Glutathione_S-Trfase"/>
</dbReference>
<dbReference type="CDD" id="cd03207">
    <property type="entry name" value="GST_C_8"/>
    <property type="match status" value="1"/>
</dbReference>
<dbReference type="Gene3D" id="3.40.30.10">
    <property type="entry name" value="Glutaredoxin"/>
    <property type="match status" value="1"/>
</dbReference>
<dbReference type="GO" id="GO:0016740">
    <property type="term" value="F:transferase activity"/>
    <property type="evidence" value="ECO:0007669"/>
    <property type="project" value="UniProtKB-KW"/>
</dbReference>
<dbReference type="SFLD" id="SFLDS00019">
    <property type="entry name" value="Glutathione_Transferase_(cytos"/>
    <property type="match status" value="1"/>
</dbReference>
<protein>
    <submittedName>
        <fullName evidence="3">Glutathione S-transferase</fullName>
    </submittedName>
</protein>
<dbReference type="Proteomes" id="UP000005713">
    <property type="component" value="Unassembled WGS sequence"/>
</dbReference>